<evidence type="ECO:0000256" key="4">
    <source>
        <dbReference type="ARBA" id="ARBA00023136"/>
    </source>
</evidence>
<dbReference type="GO" id="GO:0012505">
    <property type="term" value="C:endomembrane system"/>
    <property type="evidence" value="ECO:0007669"/>
    <property type="project" value="UniProtKB-SubCell"/>
</dbReference>
<keyword evidence="6" id="KW-0808">Transferase</keyword>
<keyword evidence="6" id="KW-0489">Methyltransferase</keyword>
<dbReference type="Proteomes" id="UP000295382">
    <property type="component" value="Unassembled WGS sequence"/>
</dbReference>
<comment type="subcellular location">
    <subcellularLocation>
        <location evidence="1">Endomembrane system</location>
        <topology evidence="1">Multi-pass membrane protein</topology>
    </subcellularLocation>
</comment>
<dbReference type="InterPro" id="IPR007318">
    <property type="entry name" value="Phopholipid_MeTrfase"/>
</dbReference>
<dbReference type="AlphaFoldDB" id="A0A4R3HVE8"/>
<keyword evidence="2 5" id="KW-0812">Transmembrane</keyword>
<accession>A0A4R3HVE8</accession>
<evidence type="ECO:0000313" key="6">
    <source>
        <dbReference type="EMBL" id="TCS37068.1"/>
    </source>
</evidence>
<dbReference type="EMBL" id="SLZQ01000005">
    <property type="protein sequence ID" value="TCS37068.1"/>
    <property type="molecule type" value="Genomic_DNA"/>
</dbReference>
<dbReference type="Pfam" id="PF04191">
    <property type="entry name" value="PEMT"/>
    <property type="match status" value="1"/>
</dbReference>
<comment type="caution">
    <text evidence="6">The sequence shown here is derived from an EMBL/GenBank/DDBJ whole genome shotgun (WGS) entry which is preliminary data.</text>
</comment>
<protein>
    <submittedName>
        <fullName evidence="6">Phospholipid methyltransferase</fullName>
    </submittedName>
</protein>
<evidence type="ECO:0000256" key="2">
    <source>
        <dbReference type="ARBA" id="ARBA00022692"/>
    </source>
</evidence>
<dbReference type="PANTHER" id="PTHR12714">
    <property type="entry name" value="PROTEIN-S ISOPRENYLCYSTEINE O-METHYLTRANSFERASE"/>
    <property type="match status" value="1"/>
</dbReference>
<feature type="transmembrane region" description="Helical" evidence="5">
    <location>
        <begin position="75"/>
        <end position="102"/>
    </location>
</feature>
<keyword evidence="4 5" id="KW-0472">Membrane</keyword>
<dbReference type="Gene3D" id="1.20.120.1630">
    <property type="match status" value="1"/>
</dbReference>
<dbReference type="PANTHER" id="PTHR12714:SF24">
    <property type="entry name" value="SLR1182 PROTEIN"/>
    <property type="match status" value="1"/>
</dbReference>
<keyword evidence="3 5" id="KW-1133">Transmembrane helix</keyword>
<sequence length="133" mass="15076">MYAISQMLPAWRWDWPGSTAIGVAVVLIGIVLDFTGVLAFYRARTTINPLKPSGTSSIVQGGAYRFTRNPMYLGLLLVLTGYGLYLSHPLAFVVLPVFVAYLTRFQIIPEERILREKFGQAYVDYASRVRRWI</sequence>
<reference evidence="6 7" key="1">
    <citation type="submission" date="2019-03" db="EMBL/GenBank/DDBJ databases">
        <title>Genomic Encyclopedia of Type Strains, Phase IV (KMG-IV): sequencing the most valuable type-strain genomes for metagenomic binning, comparative biology and taxonomic classification.</title>
        <authorList>
            <person name="Goeker M."/>
        </authorList>
    </citation>
    <scope>NUCLEOTIDE SEQUENCE [LARGE SCALE GENOMIC DNA]</scope>
    <source>
        <strain evidence="6 7">DSM 7445</strain>
    </source>
</reference>
<keyword evidence="7" id="KW-1185">Reference proteome</keyword>
<evidence type="ECO:0000256" key="3">
    <source>
        <dbReference type="ARBA" id="ARBA00022989"/>
    </source>
</evidence>
<evidence type="ECO:0000313" key="7">
    <source>
        <dbReference type="Proteomes" id="UP000295382"/>
    </source>
</evidence>
<evidence type="ECO:0000256" key="1">
    <source>
        <dbReference type="ARBA" id="ARBA00004127"/>
    </source>
</evidence>
<evidence type="ECO:0000256" key="5">
    <source>
        <dbReference type="SAM" id="Phobius"/>
    </source>
</evidence>
<organism evidence="6 7">
    <name type="scientific">Paucimonas lemoignei</name>
    <name type="common">Pseudomonas lemoignei</name>
    <dbReference type="NCBI Taxonomy" id="29443"/>
    <lineage>
        <taxon>Bacteria</taxon>
        <taxon>Pseudomonadati</taxon>
        <taxon>Pseudomonadota</taxon>
        <taxon>Betaproteobacteria</taxon>
        <taxon>Burkholderiales</taxon>
        <taxon>Burkholderiaceae</taxon>
        <taxon>Paucimonas</taxon>
    </lineage>
</organism>
<proteinExistence type="predicted"/>
<name>A0A4R3HVE8_PAULE</name>
<feature type="transmembrane region" description="Helical" evidence="5">
    <location>
        <begin position="20"/>
        <end position="41"/>
    </location>
</feature>
<dbReference type="GO" id="GO:0008168">
    <property type="term" value="F:methyltransferase activity"/>
    <property type="evidence" value="ECO:0007669"/>
    <property type="project" value="UniProtKB-KW"/>
</dbReference>
<dbReference type="GO" id="GO:0032259">
    <property type="term" value="P:methylation"/>
    <property type="evidence" value="ECO:0007669"/>
    <property type="project" value="UniProtKB-KW"/>
</dbReference>
<gene>
    <name evidence="6" type="ORF">EDC30_105291</name>
</gene>